<comment type="caution">
    <text evidence="2">The sequence shown here is derived from an EMBL/GenBank/DDBJ whole genome shotgun (WGS) entry which is preliminary data.</text>
</comment>
<dbReference type="EMBL" id="JACIEF010000002">
    <property type="protein sequence ID" value="MBB4107727.1"/>
    <property type="molecule type" value="Genomic_DNA"/>
</dbReference>
<organism evidence="2 3">
    <name type="scientific">Pedobacter zeae</name>
    <dbReference type="NCBI Taxonomy" id="1737356"/>
    <lineage>
        <taxon>Bacteria</taxon>
        <taxon>Pseudomonadati</taxon>
        <taxon>Bacteroidota</taxon>
        <taxon>Sphingobacteriia</taxon>
        <taxon>Sphingobacteriales</taxon>
        <taxon>Sphingobacteriaceae</taxon>
        <taxon>Pedobacter</taxon>
    </lineage>
</organism>
<reference evidence="4" key="2">
    <citation type="journal article" date="2019" name="Int. J. Syst. Evol. Microbiol.">
        <title>The Global Catalogue of Microorganisms (GCM) 10K type strain sequencing project: providing services to taxonomists for standard genome sequencing and annotation.</title>
        <authorList>
            <consortium name="The Broad Institute Genomics Platform"/>
            <consortium name="The Broad Institute Genome Sequencing Center for Infectious Disease"/>
            <person name="Wu L."/>
            <person name="Ma J."/>
        </authorList>
    </citation>
    <scope>NUCLEOTIDE SEQUENCE [LARGE SCALE GENOMIC DNA]</scope>
    <source>
        <strain evidence="4">CGMCC 1.15287</strain>
    </source>
</reference>
<dbReference type="Proteomes" id="UP000532273">
    <property type="component" value="Unassembled WGS sequence"/>
</dbReference>
<evidence type="ECO:0000313" key="4">
    <source>
        <dbReference type="Proteomes" id="UP000642938"/>
    </source>
</evidence>
<accession>A0A7W6K9S5</accession>
<reference evidence="2 3" key="3">
    <citation type="submission" date="2020-08" db="EMBL/GenBank/DDBJ databases">
        <title>Genomic Encyclopedia of Type Strains, Phase IV (KMG-IV): sequencing the most valuable type-strain genomes for metagenomic binning, comparative biology and taxonomic classification.</title>
        <authorList>
            <person name="Goeker M."/>
        </authorList>
    </citation>
    <scope>NUCLEOTIDE SEQUENCE [LARGE SCALE GENOMIC DNA]</scope>
    <source>
        <strain evidence="2 3">DSM 100774</strain>
    </source>
</reference>
<proteinExistence type="predicted"/>
<dbReference type="Proteomes" id="UP000642938">
    <property type="component" value="Unassembled WGS sequence"/>
</dbReference>
<dbReference type="EMBL" id="BMHZ01000001">
    <property type="protein sequence ID" value="GGG97461.1"/>
    <property type="molecule type" value="Genomic_DNA"/>
</dbReference>
<evidence type="ECO:0000313" key="1">
    <source>
        <dbReference type="EMBL" id="GGG97461.1"/>
    </source>
</evidence>
<dbReference type="RefSeq" id="WP_183762195.1">
    <property type="nucleotide sequence ID" value="NZ_BMHZ01000001.1"/>
</dbReference>
<dbReference type="AlphaFoldDB" id="A0A7W6K9S5"/>
<sequence>MAEETFRVKSGNGDDLIVPIEEYKKLRNKIRARLQQFYKECEYKDAGIDDEDILFFCTIYSKQIIKKFNVAEWLDAERSGKFNEKYYEFTKSGKKSSVGISAIAGKGDGKFRKKKYN</sequence>
<evidence type="ECO:0000313" key="3">
    <source>
        <dbReference type="Proteomes" id="UP000532273"/>
    </source>
</evidence>
<name>A0A7W6K9S5_9SPHI</name>
<protein>
    <submittedName>
        <fullName evidence="2">Uncharacterized protein</fullName>
    </submittedName>
</protein>
<gene>
    <name evidence="1" type="ORF">GCM10007422_09270</name>
    <name evidence="2" type="ORF">GGQ60_001708</name>
</gene>
<reference evidence="1" key="4">
    <citation type="submission" date="2024-05" db="EMBL/GenBank/DDBJ databases">
        <authorList>
            <person name="Sun Q."/>
            <person name="Zhou Y."/>
        </authorList>
    </citation>
    <scope>NUCLEOTIDE SEQUENCE</scope>
    <source>
        <strain evidence="1">CGMCC 1.15287</strain>
    </source>
</reference>
<reference evidence="1" key="1">
    <citation type="journal article" date="2014" name="Int. J. Syst. Evol. Microbiol.">
        <title>Complete genome of a new Firmicutes species belonging to the dominant human colonic microbiota ('Ruminococcus bicirculans') reveals two chromosomes and a selective capacity to utilize plant glucans.</title>
        <authorList>
            <consortium name="NISC Comparative Sequencing Program"/>
            <person name="Wegmann U."/>
            <person name="Louis P."/>
            <person name="Goesmann A."/>
            <person name="Henrissat B."/>
            <person name="Duncan S.H."/>
            <person name="Flint H.J."/>
        </authorList>
    </citation>
    <scope>NUCLEOTIDE SEQUENCE</scope>
    <source>
        <strain evidence="1">CGMCC 1.15287</strain>
    </source>
</reference>
<evidence type="ECO:0000313" key="2">
    <source>
        <dbReference type="EMBL" id="MBB4107727.1"/>
    </source>
</evidence>
<keyword evidence="4" id="KW-1185">Reference proteome</keyword>